<dbReference type="RefSeq" id="YP_009278401.1">
    <property type="nucleotide sequence ID" value="NC_031007.1"/>
</dbReference>
<dbReference type="Proteomes" id="UP000201594">
    <property type="component" value="Segment"/>
</dbReference>
<gene>
    <name evidence="1" type="ORF">EARLPHILLIPIV_89</name>
</gene>
<proteinExistence type="predicted"/>
<sequence>MGAAIRIAIIGSRKTDGETMSVMGKVMAAQIRKAVSMEIPIEIVSGACAEGPDQVQLMLSRIFDDELVTFTAYLPDDKKLWLSKVYPRVKFVVGTDDEHHRAIVAELHPAPDNLKEYAYKLHGRNLEIIAGECLGDLVDAVYFSAPENQKGLVSGGTAMGVSYARQRDVPTFNASSPDGTDAFIRHVRTLLRNYSRKE</sequence>
<evidence type="ECO:0000313" key="2">
    <source>
        <dbReference type="Proteomes" id="UP000201594"/>
    </source>
</evidence>
<name>A0A1B2ICD9_9CAUD</name>
<reference evidence="1 2" key="1">
    <citation type="submission" date="2016-06" db="EMBL/GenBank/DDBJ databases">
        <authorList>
            <person name="Kjaerup R.B."/>
            <person name="Dalgaard T.S."/>
            <person name="Juul-Madsen H.R."/>
        </authorList>
    </citation>
    <scope>NUCLEOTIDE SEQUENCE [LARGE SCALE GENOMIC DNA]</scope>
</reference>
<dbReference type="OrthoDB" id="24011at10239"/>
<evidence type="ECO:0000313" key="1">
    <source>
        <dbReference type="EMBL" id="ANZ48938.1"/>
    </source>
</evidence>
<dbReference type="GeneID" id="29061692"/>
<accession>A0A1B2ICD9</accession>
<protein>
    <submittedName>
        <fullName evidence="1">Uncharacterized protein</fullName>
    </submittedName>
</protein>
<dbReference type="EMBL" id="KX397367">
    <property type="protein sequence ID" value="ANZ48938.1"/>
    <property type="molecule type" value="Genomic_DNA"/>
</dbReference>
<organism evidence="1 2">
    <name type="scientific">Erwinia phage vB_EamM_EarlPhillipIV</name>
    <dbReference type="NCBI Taxonomy" id="1883372"/>
    <lineage>
        <taxon>Viruses</taxon>
        <taxon>Duplodnaviria</taxon>
        <taxon>Heunggongvirae</taxon>
        <taxon>Uroviricota</taxon>
        <taxon>Caudoviricetes</taxon>
        <taxon>Chimalliviridae</taxon>
        <taxon>Derbicusvirus</taxon>
        <taxon>Derbicusvirus derbicus</taxon>
    </lineage>
</organism>
<dbReference type="KEGG" id="vg:29061692"/>